<dbReference type="EC" id="3.6.4.13" evidence="2"/>
<dbReference type="Pfam" id="PF00270">
    <property type="entry name" value="DEAD"/>
    <property type="match status" value="1"/>
</dbReference>
<comment type="caution">
    <text evidence="17">The sequence shown here is derived from an EMBL/GenBank/DDBJ whole genome shotgun (WGS) entry which is preliminary data.</text>
</comment>
<dbReference type="PANTHER" id="PTHR47959:SF1">
    <property type="entry name" value="ATP-DEPENDENT RNA HELICASE DBPA"/>
    <property type="match status" value="1"/>
</dbReference>
<dbReference type="GO" id="GO:0003724">
    <property type="term" value="F:RNA helicase activity"/>
    <property type="evidence" value="ECO:0007669"/>
    <property type="project" value="UniProtKB-EC"/>
</dbReference>
<keyword evidence="3" id="KW-0690">Ribosome biogenesis</keyword>
<dbReference type="Gene3D" id="3.40.50.300">
    <property type="entry name" value="P-loop containing nucleotide triphosphate hydrolases"/>
    <property type="match status" value="2"/>
</dbReference>
<dbReference type="InterPro" id="IPR000629">
    <property type="entry name" value="RNA-helicase_DEAD-box_CS"/>
</dbReference>
<reference evidence="17 18" key="1">
    <citation type="journal article" date="2019" name="Appl. Microbiol. Biotechnol.">
        <title>Genome sequence of Isaria javanica and comparative genome analysis insights into family S53 peptidase evolution in fungal entomopathogens.</title>
        <authorList>
            <person name="Lin R."/>
            <person name="Zhang X."/>
            <person name="Xin B."/>
            <person name="Zou M."/>
            <person name="Gao Y."/>
            <person name="Qin F."/>
            <person name="Hu Q."/>
            <person name="Xie B."/>
            <person name="Cheng X."/>
        </authorList>
    </citation>
    <scope>NUCLEOTIDE SEQUENCE [LARGE SCALE GENOMIC DNA]</scope>
    <source>
        <strain evidence="17 18">IJ1G</strain>
    </source>
</reference>
<evidence type="ECO:0000256" key="1">
    <source>
        <dbReference type="ARBA" id="ARBA00004123"/>
    </source>
</evidence>
<dbReference type="Proteomes" id="UP000315783">
    <property type="component" value="Unassembled WGS sequence"/>
</dbReference>
<evidence type="ECO:0000256" key="2">
    <source>
        <dbReference type="ARBA" id="ARBA00012552"/>
    </source>
</evidence>
<keyword evidence="9" id="KW-0539">Nucleus</keyword>
<dbReference type="GO" id="GO:0042254">
    <property type="term" value="P:ribosome biogenesis"/>
    <property type="evidence" value="ECO:0007669"/>
    <property type="project" value="UniProtKB-KW"/>
</dbReference>
<keyword evidence="8" id="KW-0694">RNA-binding</keyword>
<dbReference type="InterPro" id="IPR027417">
    <property type="entry name" value="P-loop_NTPase"/>
</dbReference>
<dbReference type="AlphaFoldDB" id="A0A545W8G3"/>
<dbReference type="PROSITE" id="PS51195">
    <property type="entry name" value="Q_MOTIF"/>
    <property type="match status" value="1"/>
</dbReference>
<dbReference type="InterPro" id="IPR050079">
    <property type="entry name" value="DEAD_box_RNA_helicase"/>
</dbReference>
<keyword evidence="7 12" id="KW-0067">ATP-binding</keyword>
<evidence type="ECO:0000256" key="6">
    <source>
        <dbReference type="ARBA" id="ARBA00022806"/>
    </source>
</evidence>
<evidence type="ECO:0000313" key="18">
    <source>
        <dbReference type="Proteomes" id="UP000315783"/>
    </source>
</evidence>
<evidence type="ECO:0000256" key="13">
    <source>
        <dbReference type="SAM" id="MobiDB-lite"/>
    </source>
</evidence>
<dbReference type="PROSITE" id="PS51192">
    <property type="entry name" value="HELICASE_ATP_BIND_1"/>
    <property type="match status" value="1"/>
</dbReference>
<name>A0A545W8G3_9HYPO</name>
<feature type="short sequence motif" description="Q motif" evidence="11">
    <location>
        <begin position="188"/>
        <end position="216"/>
    </location>
</feature>
<dbReference type="GO" id="GO:0010467">
    <property type="term" value="P:gene expression"/>
    <property type="evidence" value="ECO:0007669"/>
    <property type="project" value="UniProtKB-ARBA"/>
</dbReference>
<dbReference type="PROSITE" id="PS51194">
    <property type="entry name" value="HELICASE_CTER"/>
    <property type="match status" value="1"/>
</dbReference>
<dbReference type="SUPFAM" id="SSF52540">
    <property type="entry name" value="P-loop containing nucleoside triphosphate hydrolases"/>
    <property type="match status" value="1"/>
</dbReference>
<feature type="compositionally biased region" description="Acidic residues" evidence="13">
    <location>
        <begin position="383"/>
        <end position="400"/>
    </location>
</feature>
<comment type="subcellular location">
    <subcellularLocation>
        <location evidence="1">Nucleus</location>
    </subcellularLocation>
</comment>
<dbReference type="SMART" id="SM00487">
    <property type="entry name" value="DEXDc"/>
    <property type="match status" value="1"/>
</dbReference>
<evidence type="ECO:0000256" key="5">
    <source>
        <dbReference type="ARBA" id="ARBA00022801"/>
    </source>
</evidence>
<dbReference type="PROSITE" id="PS00039">
    <property type="entry name" value="DEAD_ATP_HELICASE"/>
    <property type="match status" value="1"/>
</dbReference>
<gene>
    <name evidence="17" type="ORF">IF1G_02250</name>
</gene>
<evidence type="ECO:0000259" key="15">
    <source>
        <dbReference type="PROSITE" id="PS51194"/>
    </source>
</evidence>
<dbReference type="GO" id="GO:0016787">
    <property type="term" value="F:hydrolase activity"/>
    <property type="evidence" value="ECO:0007669"/>
    <property type="project" value="UniProtKB-KW"/>
</dbReference>
<evidence type="ECO:0000256" key="9">
    <source>
        <dbReference type="ARBA" id="ARBA00023242"/>
    </source>
</evidence>
<evidence type="ECO:0000256" key="11">
    <source>
        <dbReference type="PROSITE-ProRule" id="PRU00552"/>
    </source>
</evidence>
<dbReference type="GO" id="GO:0003723">
    <property type="term" value="F:RNA binding"/>
    <property type="evidence" value="ECO:0007669"/>
    <property type="project" value="UniProtKB-KW"/>
</dbReference>
<dbReference type="GO" id="GO:0005634">
    <property type="term" value="C:nucleus"/>
    <property type="evidence" value="ECO:0007669"/>
    <property type="project" value="UniProtKB-SubCell"/>
</dbReference>
<feature type="domain" description="Helicase C-terminal" evidence="15">
    <location>
        <begin position="480"/>
        <end position="638"/>
    </location>
</feature>
<dbReference type="STRING" id="43265.A0A545W8G3"/>
<dbReference type="CDD" id="cd18787">
    <property type="entry name" value="SF2_C_DEAD"/>
    <property type="match status" value="1"/>
</dbReference>
<feature type="region of interest" description="Disordered" evidence="13">
    <location>
        <begin position="71"/>
        <end position="165"/>
    </location>
</feature>
<evidence type="ECO:0000256" key="8">
    <source>
        <dbReference type="ARBA" id="ARBA00022884"/>
    </source>
</evidence>
<feature type="domain" description="DEAD-box RNA helicase Q" evidence="16">
    <location>
        <begin position="188"/>
        <end position="216"/>
    </location>
</feature>
<sequence length="777" mass="83958">MAPPSRKRKQQSAVGPKAKRSKGGKASVARHRVEDAGSLAWQTFGEEFGGLEVIEGVGVIKEGDRVSFFVPDTPAGKAAVAKDQEDDGDDGEVFEGFGDDKDDGDNDELVTTKTDETNTTKAPKQQQRTQEVKKKSEKKTKKSAAPNDQDRKLEVQIGGKTKGSAQANSFGALMNANDDDDDSGLDLKNWVALNLSPATVLAIGKLGFANPTAIQEQSIPHITSGADVIGKAQTGSGKTLAFGIPIVERWLELHGGGDDDDDDEVERKGPTAVILSPTRELAKQIGDHIKALCDGLPTAAPYVCVVTGGLSIQKQQRQLQKADIVIGTPGRLWEVLDGDMKLQSEFNNIHFLVVDEADRLFKVGQFKEAELIIGALDRRDPEAGTDDDEEEEDDDGDEDDNTRTPRQTLVFSATFDKDLQTKLAGKKRPSAQGSDEEKMAFLMKCLKFRGQPKFIDVNPVSQMAEGLREGLIECGAMEKDLYLYSVLILNPGRRTLVFTNSISAVRRIAPFLQNLNIAAQPLHSQMAQKARLRSLERFTATKGSVLVATDVAARGLDIKEVDLVVHYHVPRTADTYVHRSGRTARAARVGVSVMLCAPDEVLPTRRLAGKVHAARSGGGSSKREHIIETLPLDKKVTARLKPRADMAKKLADAVLAKEKAHSEDSWLRGAADELGVEYDSDEFDAGASAGAFRGGRGGGRKRKDKEAAALSKAEMGALRAQLRDDLARRVNLGVSERYIAGGRVDMAKLIKEKEKATVGGLFLGGDASFGLGFGTTL</sequence>
<proteinExistence type="inferred from homology"/>
<feature type="domain" description="Helicase ATP-binding" evidence="14">
    <location>
        <begin position="219"/>
        <end position="433"/>
    </location>
</feature>
<dbReference type="InterPro" id="IPR001650">
    <property type="entry name" value="Helicase_C-like"/>
</dbReference>
<evidence type="ECO:0000259" key="14">
    <source>
        <dbReference type="PROSITE" id="PS51192"/>
    </source>
</evidence>
<keyword evidence="6 12" id="KW-0347">Helicase</keyword>
<keyword evidence="4 12" id="KW-0547">Nucleotide-binding</keyword>
<evidence type="ECO:0000256" key="12">
    <source>
        <dbReference type="RuleBase" id="RU000492"/>
    </source>
</evidence>
<dbReference type="GO" id="GO:0005524">
    <property type="term" value="F:ATP binding"/>
    <property type="evidence" value="ECO:0007669"/>
    <property type="project" value="UniProtKB-KW"/>
</dbReference>
<evidence type="ECO:0000256" key="4">
    <source>
        <dbReference type="ARBA" id="ARBA00022741"/>
    </source>
</evidence>
<feature type="compositionally biased region" description="Acidic residues" evidence="13">
    <location>
        <begin position="84"/>
        <end position="93"/>
    </location>
</feature>
<comment type="catalytic activity">
    <reaction evidence="10">
        <text>ATP + H2O = ADP + phosphate + H(+)</text>
        <dbReference type="Rhea" id="RHEA:13065"/>
        <dbReference type="ChEBI" id="CHEBI:15377"/>
        <dbReference type="ChEBI" id="CHEBI:15378"/>
        <dbReference type="ChEBI" id="CHEBI:30616"/>
        <dbReference type="ChEBI" id="CHEBI:43474"/>
        <dbReference type="ChEBI" id="CHEBI:456216"/>
        <dbReference type="EC" id="3.6.4.13"/>
    </reaction>
</comment>
<feature type="region of interest" description="Disordered" evidence="13">
    <location>
        <begin position="377"/>
        <end position="407"/>
    </location>
</feature>
<evidence type="ECO:0000256" key="3">
    <source>
        <dbReference type="ARBA" id="ARBA00022517"/>
    </source>
</evidence>
<evidence type="ECO:0000256" key="10">
    <source>
        <dbReference type="ARBA" id="ARBA00047984"/>
    </source>
</evidence>
<evidence type="ECO:0000256" key="7">
    <source>
        <dbReference type="ARBA" id="ARBA00022840"/>
    </source>
</evidence>
<organism evidence="17 18">
    <name type="scientific">Cordyceps javanica</name>
    <dbReference type="NCBI Taxonomy" id="43265"/>
    <lineage>
        <taxon>Eukaryota</taxon>
        <taxon>Fungi</taxon>
        <taxon>Dikarya</taxon>
        <taxon>Ascomycota</taxon>
        <taxon>Pezizomycotina</taxon>
        <taxon>Sordariomycetes</taxon>
        <taxon>Hypocreomycetidae</taxon>
        <taxon>Hypocreales</taxon>
        <taxon>Cordycipitaceae</taxon>
        <taxon>Cordyceps</taxon>
    </lineage>
</organism>
<dbReference type="InterPro" id="IPR014001">
    <property type="entry name" value="Helicase_ATP-bd"/>
</dbReference>
<keyword evidence="18" id="KW-1185">Reference proteome</keyword>
<dbReference type="OrthoDB" id="4310724at2759"/>
<evidence type="ECO:0000313" key="17">
    <source>
        <dbReference type="EMBL" id="TQW00036.1"/>
    </source>
</evidence>
<feature type="region of interest" description="Disordered" evidence="13">
    <location>
        <begin position="1"/>
        <end position="31"/>
    </location>
</feature>
<evidence type="ECO:0000259" key="16">
    <source>
        <dbReference type="PROSITE" id="PS51195"/>
    </source>
</evidence>
<dbReference type="InterPro" id="IPR011545">
    <property type="entry name" value="DEAD/DEAH_box_helicase_dom"/>
</dbReference>
<dbReference type="PANTHER" id="PTHR47959">
    <property type="entry name" value="ATP-DEPENDENT RNA HELICASE RHLE-RELATED"/>
    <property type="match status" value="1"/>
</dbReference>
<dbReference type="GO" id="GO:0005829">
    <property type="term" value="C:cytosol"/>
    <property type="evidence" value="ECO:0007669"/>
    <property type="project" value="TreeGrafter"/>
</dbReference>
<dbReference type="Pfam" id="PF00271">
    <property type="entry name" value="Helicase_C"/>
    <property type="match status" value="1"/>
</dbReference>
<dbReference type="SMART" id="SM00490">
    <property type="entry name" value="HELICc"/>
    <property type="match status" value="1"/>
</dbReference>
<feature type="compositionally biased region" description="Basic residues" evidence="13">
    <location>
        <begin position="1"/>
        <end position="10"/>
    </location>
</feature>
<dbReference type="EMBL" id="SPUK01000002">
    <property type="protein sequence ID" value="TQW00036.1"/>
    <property type="molecule type" value="Genomic_DNA"/>
</dbReference>
<protein>
    <recommendedName>
        <fullName evidence="2">RNA helicase</fullName>
        <ecNumber evidence="2">3.6.4.13</ecNumber>
    </recommendedName>
</protein>
<accession>A0A545W8G3</accession>
<comment type="similarity">
    <text evidence="12">Belongs to the DEAD box helicase family.</text>
</comment>
<keyword evidence="5 12" id="KW-0378">Hydrolase</keyword>
<dbReference type="InterPro" id="IPR014014">
    <property type="entry name" value="RNA_helicase_DEAD_Q_motif"/>
</dbReference>